<accession>A0A1A9UK02</accession>
<feature type="signal peptide" evidence="2">
    <location>
        <begin position="1"/>
        <end position="23"/>
    </location>
</feature>
<keyword evidence="4" id="KW-1185">Reference proteome</keyword>
<protein>
    <recommendedName>
        <fullName evidence="5">Secreted protein</fullName>
    </recommendedName>
</protein>
<proteinExistence type="predicted"/>
<feature type="compositionally biased region" description="Basic residues" evidence="1">
    <location>
        <begin position="147"/>
        <end position="158"/>
    </location>
</feature>
<feature type="compositionally biased region" description="Basic and acidic residues" evidence="1">
    <location>
        <begin position="171"/>
        <end position="186"/>
    </location>
</feature>
<name>A0A1A9UK02_GLOAU</name>
<dbReference type="Proteomes" id="UP000078200">
    <property type="component" value="Unassembled WGS sequence"/>
</dbReference>
<feature type="chain" id="PRO_5008398626" description="Secreted protein" evidence="2">
    <location>
        <begin position="24"/>
        <end position="186"/>
    </location>
</feature>
<sequence length="186" mass="21010">MHFYRWCLLQAVFCIGLVAVAYASRREVGQHLAEVNQPKAETLLQPIKFGLKTATKQAKPEDISTFNYIRNGTFAKNSFILPRNQTAKTFSSARPGIDQKFPQQHDIPTKGTSIGHQQHSQLQSKQNQHQLEKRKQRSPTKSSMVRHNSRSIVRKSSARGKPAQPTASSERSSHEGPNHEIIKLET</sequence>
<dbReference type="AlphaFoldDB" id="A0A1A9UK02"/>
<reference evidence="3" key="1">
    <citation type="submission" date="2020-05" db="UniProtKB">
        <authorList>
            <consortium name="EnsemblMetazoa"/>
        </authorList>
    </citation>
    <scope>IDENTIFICATION</scope>
    <source>
        <strain evidence="3">TTRI</strain>
    </source>
</reference>
<evidence type="ECO:0000256" key="1">
    <source>
        <dbReference type="SAM" id="MobiDB-lite"/>
    </source>
</evidence>
<feature type="compositionally biased region" description="Low complexity" evidence="1">
    <location>
        <begin position="116"/>
        <end position="129"/>
    </location>
</feature>
<evidence type="ECO:0000313" key="3">
    <source>
        <dbReference type="EnsemblMetazoa" id="GAUT007294-PA"/>
    </source>
</evidence>
<evidence type="ECO:0008006" key="5">
    <source>
        <dbReference type="Google" id="ProtNLM"/>
    </source>
</evidence>
<dbReference type="STRING" id="7395.A0A1A9UK02"/>
<evidence type="ECO:0000256" key="2">
    <source>
        <dbReference type="SAM" id="SignalP"/>
    </source>
</evidence>
<keyword evidence="2" id="KW-0732">Signal</keyword>
<dbReference type="EnsemblMetazoa" id="GAUT007294-RA">
    <property type="protein sequence ID" value="GAUT007294-PA"/>
    <property type="gene ID" value="GAUT007294"/>
</dbReference>
<evidence type="ECO:0000313" key="4">
    <source>
        <dbReference type="Proteomes" id="UP000078200"/>
    </source>
</evidence>
<dbReference type="VEuPathDB" id="VectorBase:GAUT007294"/>
<feature type="region of interest" description="Disordered" evidence="1">
    <location>
        <begin position="90"/>
        <end position="186"/>
    </location>
</feature>
<organism evidence="3 4">
    <name type="scientific">Glossina austeni</name>
    <name type="common">Savannah tsetse fly</name>
    <dbReference type="NCBI Taxonomy" id="7395"/>
    <lineage>
        <taxon>Eukaryota</taxon>
        <taxon>Metazoa</taxon>
        <taxon>Ecdysozoa</taxon>
        <taxon>Arthropoda</taxon>
        <taxon>Hexapoda</taxon>
        <taxon>Insecta</taxon>
        <taxon>Pterygota</taxon>
        <taxon>Neoptera</taxon>
        <taxon>Endopterygota</taxon>
        <taxon>Diptera</taxon>
        <taxon>Brachycera</taxon>
        <taxon>Muscomorpha</taxon>
        <taxon>Hippoboscoidea</taxon>
        <taxon>Glossinidae</taxon>
        <taxon>Glossina</taxon>
    </lineage>
</organism>